<evidence type="ECO:0000313" key="3">
    <source>
        <dbReference type="Proteomes" id="UP000290289"/>
    </source>
</evidence>
<accession>A0A498J1P6</accession>
<dbReference type="EMBL" id="RDQH01000336">
    <property type="protein sequence ID" value="RXH87371.1"/>
    <property type="molecule type" value="Genomic_DNA"/>
</dbReference>
<protein>
    <submittedName>
        <fullName evidence="1">Uncharacterized protein</fullName>
    </submittedName>
</protein>
<evidence type="ECO:0000313" key="1">
    <source>
        <dbReference type="EMBL" id="RXH87371.1"/>
    </source>
</evidence>
<dbReference type="AlphaFoldDB" id="A0A498J1P6"/>
<name>A0A498J1P6_MALDO</name>
<gene>
    <name evidence="2" type="ORF">DVH24_022250</name>
    <name evidence="1" type="ORF">DVH24_034271</name>
</gene>
<organism evidence="1 3">
    <name type="scientific">Malus domestica</name>
    <name type="common">Apple</name>
    <name type="synonym">Pyrus malus</name>
    <dbReference type="NCBI Taxonomy" id="3750"/>
    <lineage>
        <taxon>Eukaryota</taxon>
        <taxon>Viridiplantae</taxon>
        <taxon>Streptophyta</taxon>
        <taxon>Embryophyta</taxon>
        <taxon>Tracheophyta</taxon>
        <taxon>Spermatophyta</taxon>
        <taxon>Magnoliopsida</taxon>
        <taxon>eudicotyledons</taxon>
        <taxon>Gunneridae</taxon>
        <taxon>Pentapetalae</taxon>
        <taxon>rosids</taxon>
        <taxon>fabids</taxon>
        <taxon>Rosales</taxon>
        <taxon>Rosaceae</taxon>
        <taxon>Amygdaloideae</taxon>
        <taxon>Maleae</taxon>
        <taxon>Malus</taxon>
    </lineage>
</organism>
<proteinExistence type="predicted"/>
<dbReference type="EMBL" id="RDQH01000063">
    <property type="protein sequence ID" value="RXI10009.1"/>
    <property type="molecule type" value="Genomic_DNA"/>
</dbReference>
<reference evidence="1 3" key="1">
    <citation type="submission" date="2018-10" db="EMBL/GenBank/DDBJ databases">
        <title>A high-quality apple genome assembly.</title>
        <authorList>
            <person name="Hu J."/>
        </authorList>
    </citation>
    <scope>NUCLEOTIDE SEQUENCE [LARGE SCALE GENOMIC DNA]</scope>
    <source>
        <strain evidence="3">cv. HFTH1</strain>
        <tissue evidence="1">Young leaf</tissue>
    </source>
</reference>
<dbReference type="Proteomes" id="UP000290289">
    <property type="component" value="Chromosome 10"/>
</dbReference>
<comment type="caution">
    <text evidence="1">The sequence shown here is derived from an EMBL/GenBank/DDBJ whole genome shotgun (WGS) entry which is preliminary data.</text>
</comment>
<sequence length="148" mass="16614">MSKRPINGLIKDVVNENENDSDDEYNKCLRKVCRISYIENCQNAASSKTGALLCETSRFRFDCNASTSNVVQCGIKDVNDNAVQRVTSVGKVVHVSDQKENKVVNVTSRSRVHHITGPLHHRSMILFILGPDYAFTVLFLGTHTRTFQ</sequence>
<evidence type="ECO:0000313" key="2">
    <source>
        <dbReference type="EMBL" id="RXI10009.1"/>
    </source>
</evidence>
<keyword evidence="3" id="KW-1185">Reference proteome</keyword>